<dbReference type="RefSeq" id="WP_315576935.1">
    <property type="nucleotide sequence ID" value="NZ_JARDXH010000005.1"/>
</dbReference>
<name>A0ABU3TU59_9BACT</name>
<keyword evidence="1" id="KW-1133">Transmembrane helix</keyword>
<dbReference type="InterPro" id="IPR046487">
    <property type="entry name" value="DUF6580"/>
</dbReference>
<gene>
    <name evidence="2" type="ORF">PQG45_10085</name>
</gene>
<dbReference type="Pfam" id="PF20221">
    <property type="entry name" value="DUF6580"/>
    <property type="match status" value="1"/>
</dbReference>
<accession>A0ABU3TU59</accession>
<keyword evidence="1" id="KW-0472">Membrane</keyword>
<reference evidence="2 3" key="1">
    <citation type="submission" date="2023-09" db="EMBL/GenBank/DDBJ databases">
        <title>Aquirufa genomes.</title>
        <authorList>
            <person name="Pitt A."/>
        </authorList>
    </citation>
    <scope>NUCLEOTIDE SEQUENCE [LARGE SCALE GENOMIC DNA]</scope>
    <source>
        <strain evidence="2 3">LEOWEIH-7C</strain>
    </source>
</reference>
<dbReference type="Proteomes" id="UP001249959">
    <property type="component" value="Unassembled WGS sequence"/>
</dbReference>
<comment type="caution">
    <text evidence="2">The sequence shown here is derived from an EMBL/GenBank/DDBJ whole genome shotgun (WGS) entry which is preliminary data.</text>
</comment>
<evidence type="ECO:0000256" key="1">
    <source>
        <dbReference type="SAM" id="Phobius"/>
    </source>
</evidence>
<feature type="transmembrane region" description="Helical" evidence="1">
    <location>
        <begin position="77"/>
        <end position="96"/>
    </location>
</feature>
<feature type="transmembrane region" description="Helical" evidence="1">
    <location>
        <begin position="51"/>
        <end position="71"/>
    </location>
</feature>
<keyword evidence="1" id="KW-0812">Transmembrane</keyword>
<organism evidence="2 3">
    <name type="scientific">Aquirufa regiilacus</name>
    <dbReference type="NCBI Taxonomy" id="3024868"/>
    <lineage>
        <taxon>Bacteria</taxon>
        <taxon>Pseudomonadati</taxon>
        <taxon>Bacteroidota</taxon>
        <taxon>Cytophagia</taxon>
        <taxon>Cytophagales</taxon>
        <taxon>Flectobacillaceae</taxon>
        <taxon>Aquirufa</taxon>
    </lineage>
</organism>
<feature type="transmembrane region" description="Helical" evidence="1">
    <location>
        <begin position="103"/>
        <end position="127"/>
    </location>
</feature>
<sequence length="191" mass="20803">MTKRTMVLLGFLALAVASRFLILLNPSWANFSPVSSMALFAGTYALNQRQAILWSILPIWISNLILNNVVYPQYFDGFSFGIDFVHLSIFAGIAFIGSRISSISSFVGANIISVLGFFILSNLAVWAGDAIGYGFKVGNAVVYAKDFSGLMTCYAAALPFLKNAIVSQFLFSTVLFGGFELVKNKVPALQR</sequence>
<protein>
    <submittedName>
        <fullName evidence="2">DUF6580 family putative transport protein</fullName>
    </submittedName>
</protein>
<proteinExistence type="predicted"/>
<keyword evidence="3" id="KW-1185">Reference proteome</keyword>
<dbReference type="EMBL" id="JAVNWW010000005">
    <property type="protein sequence ID" value="MDU0809385.1"/>
    <property type="molecule type" value="Genomic_DNA"/>
</dbReference>
<evidence type="ECO:0000313" key="3">
    <source>
        <dbReference type="Proteomes" id="UP001249959"/>
    </source>
</evidence>
<evidence type="ECO:0000313" key="2">
    <source>
        <dbReference type="EMBL" id="MDU0809385.1"/>
    </source>
</evidence>